<keyword evidence="13" id="KW-1185">Reference proteome</keyword>
<evidence type="ECO:0000256" key="5">
    <source>
        <dbReference type="ARBA" id="ARBA00022737"/>
    </source>
</evidence>
<sequence>MAGWNQKAVGFPENWDIIDHSEYRRSRPQPPQDLPSYTRRPGSAAGMDEGELRRNFSGPDAVRPDNIPIARDMGLNFRTNLAMPLERDYAVSDWLTPLRDSQNPIMFHGEPSQESQDSGWVSVDELRQLRRRELESSSVPPSREADELRFSMQHQRTYEEPPEKNSVLDNVLLTTFLASEYLISHPFRVLRRQCQVNAACNRCHIHPLALIPSMVRLTRWQGFGCLWKGLPGTLVIRGMSYWTEDILSKITPWPKEWPSRPSVGKAVQHIFLKGTSIVLQMPFYSASLVETVQSDIASDPPGIFDVIQEGIRRALPGHHHAHSARLINIWSLVPLSLVHGLSFYCISSIVSRVMARAIQWTSRDHTSRVYMKCRADFWGACLASVISFPLETIYHRLLLQGTRTIVDNLERGTEVVPILSRYEGVRDCIDGIRIDEGYLGFYKGFGALILDFSLRYALLHFTHFLALRLLPCDEDLHAR</sequence>
<name>A0A7R8XGY7_9CRUS</name>
<dbReference type="Gene3D" id="1.50.40.10">
    <property type="entry name" value="Mitochondrial carrier domain"/>
    <property type="match status" value="1"/>
</dbReference>
<dbReference type="GO" id="GO:0005741">
    <property type="term" value="C:mitochondrial outer membrane"/>
    <property type="evidence" value="ECO:0007669"/>
    <property type="project" value="UniProtKB-SubCell"/>
</dbReference>
<evidence type="ECO:0008006" key="14">
    <source>
        <dbReference type="Google" id="ProtNLM"/>
    </source>
</evidence>
<comment type="similarity">
    <text evidence="2">Belongs to the mitochondrial carrier (TC 2.A.29) family.</text>
</comment>
<dbReference type="EMBL" id="CAJPEV010000982">
    <property type="protein sequence ID" value="CAG0889909.1"/>
    <property type="molecule type" value="Genomic_DNA"/>
</dbReference>
<dbReference type="PANTHER" id="PTHR21252">
    <property type="entry name" value="TB1 PROTEIN-RELATED"/>
    <property type="match status" value="1"/>
</dbReference>
<feature type="region of interest" description="Disordered" evidence="11">
    <location>
        <begin position="20"/>
        <end position="67"/>
    </location>
</feature>
<feature type="repeat" description="Solcar" evidence="10">
    <location>
        <begin position="367"/>
        <end position="470"/>
    </location>
</feature>
<organism evidence="12">
    <name type="scientific">Darwinula stevensoni</name>
    <dbReference type="NCBI Taxonomy" id="69355"/>
    <lineage>
        <taxon>Eukaryota</taxon>
        <taxon>Metazoa</taxon>
        <taxon>Ecdysozoa</taxon>
        <taxon>Arthropoda</taxon>
        <taxon>Crustacea</taxon>
        <taxon>Oligostraca</taxon>
        <taxon>Ostracoda</taxon>
        <taxon>Podocopa</taxon>
        <taxon>Podocopida</taxon>
        <taxon>Darwinulocopina</taxon>
        <taxon>Darwinuloidea</taxon>
        <taxon>Darwinulidae</taxon>
        <taxon>Darwinula</taxon>
    </lineage>
</organism>
<evidence type="ECO:0000256" key="3">
    <source>
        <dbReference type="ARBA" id="ARBA00022448"/>
    </source>
</evidence>
<dbReference type="InterPro" id="IPR039158">
    <property type="entry name" value="SLC25A46"/>
</dbReference>
<evidence type="ECO:0000256" key="8">
    <source>
        <dbReference type="ARBA" id="ARBA00023128"/>
    </source>
</evidence>
<evidence type="ECO:0000256" key="2">
    <source>
        <dbReference type="ARBA" id="ARBA00006375"/>
    </source>
</evidence>
<evidence type="ECO:0000313" key="12">
    <source>
        <dbReference type="EMBL" id="CAD7245888.1"/>
    </source>
</evidence>
<dbReference type="GO" id="GO:0090149">
    <property type="term" value="P:mitochondrial membrane fission"/>
    <property type="evidence" value="ECO:0007669"/>
    <property type="project" value="InterPro"/>
</dbReference>
<proteinExistence type="inferred from homology"/>
<dbReference type="OrthoDB" id="2403262at2759"/>
<dbReference type="PANTHER" id="PTHR21252:SF2">
    <property type="entry name" value="MITOCHONDRIAL OUTER MEMBRANE PROTEIN SLC25A46"/>
    <property type="match status" value="1"/>
</dbReference>
<evidence type="ECO:0000256" key="11">
    <source>
        <dbReference type="SAM" id="MobiDB-lite"/>
    </source>
</evidence>
<accession>A0A7R8XGY7</accession>
<dbReference type="InterPro" id="IPR018108">
    <property type="entry name" value="MCP_transmembrane"/>
</dbReference>
<keyword evidence="9 10" id="KW-0472">Membrane</keyword>
<dbReference type="AlphaFoldDB" id="A0A7R8XGY7"/>
<evidence type="ECO:0000256" key="6">
    <source>
        <dbReference type="ARBA" id="ARBA00022787"/>
    </source>
</evidence>
<reference evidence="12" key="1">
    <citation type="submission" date="2020-11" db="EMBL/GenBank/DDBJ databases">
        <authorList>
            <person name="Tran Van P."/>
        </authorList>
    </citation>
    <scope>NUCLEOTIDE SEQUENCE</scope>
</reference>
<dbReference type="PROSITE" id="PS50920">
    <property type="entry name" value="SOLCAR"/>
    <property type="match status" value="1"/>
</dbReference>
<keyword evidence="8" id="KW-0496">Mitochondrion</keyword>
<evidence type="ECO:0000256" key="10">
    <source>
        <dbReference type="PROSITE-ProRule" id="PRU00282"/>
    </source>
</evidence>
<keyword evidence="6" id="KW-1000">Mitochondrion outer membrane</keyword>
<dbReference type="SUPFAM" id="SSF103506">
    <property type="entry name" value="Mitochondrial carrier"/>
    <property type="match status" value="1"/>
</dbReference>
<keyword evidence="4 10" id="KW-0812">Transmembrane</keyword>
<evidence type="ECO:0000256" key="4">
    <source>
        <dbReference type="ARBA" id="ARBA00022692"/>
    </source>
</evidence>
<gene>
    <name evidence="12" type="ORF">DSTB1V02_LOCUS5754</name>
</gene>
<dbReference type="InterPro" id="IPR023395">
    <property type="entry name" value="MCP_dom_sf"/>
</dbReference>
<comment type="subcellular location">
    <subcellularLocation>
        <location evidence="1">Mitochondrion outer membrane</location>
        <topology evidence="1">Multi-pass membrane protein</topology>
    </subcellularLocation>
</comment>
<protein>
    <recommendedName>
        <fullName evidence="14">Solute carrier family 25 member 46</fullName>
    </recommendedName>
</protein>
<keyword evidence="3" id="KW-0813">Transport</keyword>
<evidence type="ECO:0000256" key="1">
    <source>
        <dbReference type="ARBA" id="ARBA00004374"/>
    </source>
</evidence>
<keyword evidence="7" id="KW-1133">Transmembrane helix</keyword>
<evidence type="ECO:0000313" key="13">
    <source>
        <dbReference type="Proteomes" id="UP000677054"/>
    </source>
</evidence>
<evidence type="ECO:0000256" key="7">
    <source>
        <dbReference type="ARBA" id="ARBA00022989"/>
    </source>
</evidence>
<dbReference type="EMBL" id="LR900499">
    <property type="protein sequence ID" value="CAD7245888.1"/>
    <property type="molecule type" value="Genomic_DNA"/>
</dbReference>
<dbReference type="Proteomes" id="UP000677054">
    <property type="component" value="Unassembled WGS sequence"/>
</dbReference>
<evidence type="ECO:0000256" key="9">
    <source>
        <dbReference type="ARBA" id="ARBA00023136"/>
    </source>
</evidence>
<keyword evidence="5" id="KW-0677">Repeat</keyword>